<dbReference type="OrthoDB" id="2112835at2"/>
<dbReference type="PATRIC" id="fig|1178515.4.peg.2073"/>
<feature type="transmembrane region" description="Helical" evidence="1">
    <location>
        <begin position="217"/>
        <end position="241"/>
    </location>
</feature>
<feature type="transmembrane region" description="Helical" evidence="1">
    <location>
        <begin position="95"/>
        <end position="121"/>
    </location>
</feature>
<feature type="transmembrane region" description="Helical" evidence="1">
    <location>
        <begin position="176"/>
        <end position="197"/>
    </location>
</feature>
<feature type="transmembrane region" description="Helical" evidence="1">
    <location>
        <begin position="12"/>
        <end position="32"/>
    </location>
</feature>
<reference evidence="2 3" key="1">
    <citation type="submission" date="2015-01" db="EMBL/GenBank/DDBJ databases">
        <title>Paenibacillus swuensis/DY6/whole genome sequencing.</title>
        <authorList>
            <person name="Kim M.K."/>
            <person name="Srinivasan S."/>
            <person name="Lee J.-J."/>
        </authorList>
    </citation>
    <scope>NUCLEOTIDE SEQUENCE [LARGE SCALE GENOMIC DNA]</scope>
    <source>
        <strain evidence="2 3">DY6</strain>
    </source>
</reference>
<dbReference type="RefSeq" id="WP_068606217.1">
    <property type="nucleotide sequence ID" value="NZ_CP011388.1"/>
</dbReference>
<accession>A0A172THR6</accession>
<keyword evidence="1" id="KW-1133">Transmembrane helix</keyword>
<feature type="transmembrane region" description="Helical" evidence="1">
    <location>
        <begin position="141"/>
        <end position="164"/>
    </location>
</feature>
<evidence type="ECO:0000313" key="3">
    <source>
        <dbReference type="Proteomes" id="UP000076927"/>
    </source>
</evidence>
<keyword evidence="1" id="KW-0472">Membrane</keyword>
<organism evidence="2 3">
    <name type="scientific">Paenibacillus swuensis</name>
    <dbReference type="NCBI Taxonomy" id="1178515"/>
    <lineage>
        <taxon>Bacteria</taxon>
        <taxon>Bacillati</taxon>
        <taxon>Bacillota</taxon>
        <taxon>Bacilli</taxon>
        <taxon>Bacillales</taxon>
        <taxon>Paenibacillaceae</taxon>
        <taxon>Paenibacillus</taxon>
    </lineage>
</organism>
<dbReference type="AlphaFoldDB" id="A0A172THR6"/>
<feature type="transmembrane region" description="Helical" evidence="1">
    <location>
        <begin position="44"/>
        <end position="66"/>
    </location>
</feature>
<proteinExistence type="predicted"/>
<evidence type="ECO:0000313" key="2">
    <source>
        <dbReference type="EMBL" id="ANE46605.1"/>
    </source>
</evidence>
<protein>
    <submittedName>
        <fullName evidence="2">Uncharacterized protein</fullName>
    </submittedName>
</protein>
<keyword evidence="1" id="KW-0812">Transmembrane</keyword>
<dbReference type="STRING" id="1178515.SY83_10345"/>
<evidence type="ECO:0000256" key="1">
    <source>
        <dbReference type="SAM" id="Phobius"/>
    </source>
</evidence>
<name>A0A172THR6_9BACL</name>
<keyword evidence="3" id="KW-1185">Reference proteome</keyword>
<dbReference type="EMBL" id="CP011388">
    <property type="protein sequence ID" value="ANE46605.1"/>
    <property type="molecule type" value="Genomic_DNA"/>
</dbReference>
<dbReference type="Proteomes" id="UP000076927">
    <property type="component" value="Chromosome"/>
</dbReference>
<dbReference type="KEGG" id="pswu:SY83_10345"/>
<sequence>MAFQNLFKKEARSILPVYGGYALVVVFVHILILYRSHAMEYDAIWIAGVLLPLIFIALITIGIGYYQLHVEWRTNSIYLLLSLPVRGWKVLLAKLAAALAMLLATVFGVGISYVVILLRITWNDLTANGPILETTPYLINISLHLFWMCALAIVFLLLLVQFTFLCGQLAAKLKWLIMLCAFGGMLWLVLRLSPVLSDLLLWLPDLVFGKPGWDVTYLHMGPFVVLALFCIALLGLNGYLFEKEVEV</sequence>
<gene>
    <name evidence="2" type="ORF">SY83_10345</name>
</gene>